<evidence type="ECO:0000256" key="9">
    <source>
        <dbReference type="SAM" id="Coils"/>
    </source>
</evidence>
<evidence type="ECO:0000256" key="11">
    <source>
        <dbReference type="SAM" id="Phobius"/>
    </source>
</evidence>
<feature type="transmembrane region" description="Helical" evidence="11">
    <location>
        <begin position="80"/>
        <end position="99"/>
    </location>
</feature>
<feature type="transmembrane region" description="Helical" evidence="11">
    <location>
        <begin position="200"/>
        <end position="220"/>
    </location>
</feature>
<evidence type="ECO:0000256" key="2">
    <source>
        <dbReference type="ARBA" id="ARBA00012438"/>
    </source>
</evidence>
<keyword evidence="5" id="KW-0547">Nucleotide-binding</keyword>
<dbReference type="GO" id="GO:0016020">
    <property type="term" value="C:membrane"/>
    <property type="evidence" value="ECO:0007669"/>
    <property type="project" value="InterPro"/>
</dbReference>
<dbReference type="KEGG" id="nod:FOH10_29095"/>
<dbReference type="InterPro" id="IPR011712">
    <property type="entry name" value="Sig_transdc_His_kin_sub3_dim/P"/>
</dbReference>
<dbReference type="EMBL" id="CP041695">
    <property type="protein sequence ID" value="QDP82186.1"/>
    <property type="molecule type" value="Genomic_DNA"/>
</dbReference>
<keyword evidence="11" id="KW-1133">Transmembrane helix</keyword>
<keyword evidence="11" id="KW-0472">Membrane</keyword>
<dbReference type="InterPro" id="IPR050482">
    <property type="entry name" value="Sensor_HK_TwoCompSys"/>
</dbReference>
<keyword evidence="4" id="KW-0808">Transferase</keyword>
<evidence type="ECO:0000313" key="14">
    <source>
        <dbReference type="EMBL" id="QDP82186.1"/>
    </source>
</evidence>
<dbReference type="InterPro" id="IPR003594">
    <property type="entry name" value="HATPase_dom"/>
</dbReference>
<keyword evidence="8" id="KW-0902">Two-component regulatory system</keyword>
<evidence type="ECO:0000256" key="5">
    <source>
        <dbReference type="ARBA" id="ARBA00022741"/>
    </source>
</evidence>
<dbReference type="Pfam" id="PF07730">
    <property type="entry name" value="HisKA_3"/>
    <property type="match status" value="1"/>
</dbReference>
<evidence type="ECO:0000256" key="1">
    <source>
        <dbReference type="ARBA" id="ARBA00000085"/>
    </source>
</evidence>
<feature type="coiled-coil region" evidence="9">
    <location>
        <begin position="233"/>
        <end position="267"/>
    </location>
</feature>
<dbReference type="GO" id="GO:0046983">
    <property type="term" value="F:protein dimerization activity"/>
    <property type="evidence" value="ECO:0007669"/>
    <property type="project" value="InterPro"/>
</dbReference>
<dbReference type="GO" id="GO:0000155">
    <property type="term" value="F:phosphorelay sensor kinase activity"/>
    <property type="evidence" value="ECO:0007669"/>
    <property type="project" value="InterPro"/>
</dbReference>
<accession>A0A516NTE4</accession>
<feature type="compositionally biased region" description="Polar residues" evidence="10">
    <location>
        <begin position="464"/>
        <end position="474"/>
    </location>
</feature>
<dbReference type="Proteomes" id="UP000317039">
    <property type="component" value="Chromosome"/>
</dbReference>
<proteinExistence type="predicted"/>
<dbReference type="Pfam" id="PF02518">
    <property type="entry name" value="HATPase_c"/>
    <property type="match status" value="1"/>
</dbReference>
<dbReference type="GO" id="GO:0005524">
    <property type="term" value="F:ATP binding"/>
    <property type="evidence" value="ECO:0007669"/>
    <property type="project" value="UniProtKB-KW"/>
</dbReference>
<dbReference type="InterPro" id="IPR036890">
    <property type="entry name" value="HATPase_C_sf"/>
</dbReference>
<dbReference type="Gene3D" id="1.20.5.1930">
    <property type="match status" value="1"/>
</dbReference>
<evidence type="ECO:0000256" key="10">
    <source>
        <dbReference type="SAM" id="MobiDB-lite"/>
    </source>
</evidence>
<evidence type="ECO:0000256" key="6">
    <source>
        <dbReference type="ARBA" id="ARBA00022777"/>
    </source>
</evidence>
<evidence type="ECO:0000256" key="4">
    <source>
        <dbReference type="ARBA" id="ARBA00022679"/>
    </source>
</evidence>
<keyword evidence="7" id="KW-0067">ATP-binding</keyword>
<evidence type="ECO:0000256" key="8">
    <source>
        <dbReference type="ARBA" id="ARBA00023012"/>
    </source>
</evidence>
<name>A0A516NTE4_9NOCA</name>
<dbReference type="EC" id="2.7.13.3" evidence="2"/>
<feature type="domain" description="Histidine kinase/HSP90-like ATPase" evidence="12">
    <location>
        <begin position="372"/>
        <end position="459"/>
    </location>
</feature>
<evidence type="ECO:0000259" key="13">
    <source>
        <dbReference type="Pfam" id="PF07730"/>
    </source>
</evidence>
<keyword evidence="3" id="KW-0597">Phosphoprotein</keyword>
<dbReference type="Gene3D" id="3.30.565.10">
    <property type="entry name" value="Histidine kinase-like ATPase, C-terminal domain"/>
    <property type="match status" value="1"/>
</dbReference>
<comment type="catalytic activity">
    <reaction evidence="1">
        <text>ATP + protein L-histidine = ADP + protein N-phospho-L-histidine.</text>
        <dbReference type="EC" id="2.7.13.3"/>
    </reaction>
</comment>
<dbReference type="AlphaFoldDB" id="A0A516NTE4"/>
<reference evidence="14 15" key="1">
    <citation type="submission" date="2019-07" db="EMBL/GenBank/DDBJ databases">
        <title>Complete Genome Sequence and Methylome Analysis of Nocardia otitidis-caviarum NEB252.</title>
        <authorList>
            <person name="Fomenkov A."/>
            <person name="Anton B.P."/>
            <person name="Vincze T."/>
            <person name="Roberts R.J."/>
        </authorList>
    </citation>
    <scope>NUCLEOTIDE SEQUENCE [LARGE SCALE GENOMIC DNA]</scope>
    <source>
        <strain evidence="14 15">NEB252</strain>
    </source>
</reference>
<feature type="region of interest" description="Disordered" evidence="10">
    <location>
        <begin position="437"/>
        <end position="474"/>
    </location>
</feature>
<gene>
    <name evidence="14" type="ORF">FOH10_29095</name>
</gene>
<evidence type="ECO:0000259" key="12">
    <source>
        <dbReference type="Pfam" id="PF02518"/>
    </source>
</evidence>
<keyword evidence="6 14" id="KW-0418">Kinase</keyword>
<keyword evidence="9" id="KW-0175">Coiled coil</keyword>
<organism evidence="14 15">
    <name type="scientific">Nocardia otitidiscaviarum</name>
    <dbReference type="NCBI Taxonomy" id="1823"/>
    <lineage>
        <taxon>Bacteria</taxon>
        <taxon>Bacillati</taxon>
        <taxon>Actinomycetota</taxon>
        <taxon>Actinomycetes</taxon>
        <taxon>Mycobacteriales</taxon>
        <taxon>Nocardiaceae</taxon>
        <taxon>Nocardia</taxon>
    </lineage>
</organism>
<feature type="domain" description="Signal transduction histidine kinase subgroup 3 dimerisation and phosphoacceptor" evidence="13">
    <location>
        <begin position="259"/>
        <end position="324"/>
    </location>
</feature>
<evidence type="ECO:0000256" key="7">
    <source>
        <dbReference type="ARBA" id="ARBA00022840"/>
    </source>
</evidence>
<dbReference type="SUPFAM" id="SSF55874">
    <property type="entry name" value="ATPase domain of HSP90 chaperone/DNA topoisomerase II/histidine kinase"/>
    <property type="match status" value="1"/>
</dbReference>
<protein>
    <recommendedName>
        <fullName evidence="2">histidine kinase</fullName>
        <ecNumber evidence="2">2.7.13.3</ecNumber>
    </recommendedName>
</protein>
<dbReference type="CDD" id="cd16917">
    <property type="entry name" value="HATPase_UhpB-NarQ-NarX-like"/>
    <property type="match status" value="1"/>
</dbReference>
<evidence type="ECO:0000313" key="15">
    <source>
        <dbReference type="Proteomes" id="UP000317039"/>
    </source>
</evidence>
<dbReference type="PANTHER" id="PTHR24421:SF10">
    <property type="entry name" value="NITRATE_NITRITE SENSOR PROTEIN NARQ"/>
    <property type="match status" value="1"/>
</dbReference>
<keyword evidence="11" id="KW-0812">Transmembrane</keyword>
<sequence>MASRIRPRAAVTHPLRRAIRHTYADVFPVGNQSGGYVAGYRAEVTSNAAATESPDQPRPEVSPIAAAWARWTRPEYTVRWNAALVLVLVIVQVGAGYAANARGEALRALDPLGCGLLIAGPLLLLARRRYPLPVFYTVLAVTAAYLLFGYGYGPVFFALIVAFLTAGRIGSRWYSYPFVVPGYLLMVWPVPEWRGYTGNAWQQFGLLAWLLVLVALAEALRQRRSVLVARRQRAESARRHEQEQRARELAERERRASAERLEIARELHDVLAHSLSLINVQSSVALELLDRRPEQAAEALSAIKTASRDALGEVHALLRSIRSGAGAAPTAPTVGIADLDGLTEAARTAGIQVRSNVIGTRRRLPAVVDVAAARIIQESLTNVVRHAPGAEVLVTVHYSPEQLHVTVDNTRPTAPAALSSPGGHGISGMTERAHALGGELSAGPDSDGGFHVDARLPLPRVEQRPNTQRAQEVP</sequence>
<dbReference type="PANTHER" id="PTHR24421">
    <property type="entry name" value="NITRATE/NITRITE SENSOR PROTEIN NARX-RELATED"/>
    <property type="match status" value="1"/>
</dbReference>
<feature type="transmembrane region" description="Helical" evidence="11">
    <location>
        <begin position="138"/>
        <end position="164"/>
    </location>
</feature>
<evidence type="ECO:0000256" key="3">
    <source>
        <dbReference type="ARBA" id="ARBA00022553"/>
    </source>
</evidence>